<dbReference type="InterPro" id="IPR007730">
    <property type="entry name" value="SPOR-like_dom"/>
</dbReference>
<dbReference type="Proteomes" id="UP000596074">
    <property type="component" value="Chromosome"/>
</dbReference>
<dbReference type="PROSITE" id="PS51724">
    <property type="entry name" value="SPOR"/>
    <property type="match status" value="1"/>
</dbReference>
<dbReference type="GO" id="GO:0032153">
    <property type="term" value="C:cell division site"/>
    <property type="evidence" value="ECO:0007669"/>
    <property type="project" value="TreeGrafter"/>
</dbReference>
<dbReference type="KEGG" id="vcw:GJQ55_07125"/>
<dbReference type="SUPFAM" id="SSF110997">
    <property type="entry name" value="Sporulation related repeat"/>
    <property type="match status" value="1"/>
</dbReference>
<sequence length="184" mass="20496">MELHLKKRIVGALLTVTAVALVLPVVLDGSRHNESLLQDVPPMPELPDWAVVEDERRVRIELQQLASGDAEQALQQAVPEVVSQDAAVPPRSQSDRTMPDEQGVPYAWTLQLGAFSDVNNANALRDQLRAKGYKAYTEAFPDGNLTRVYVGPELQRAAIETLQKKLQQELGQNDIHIKRYQPGR</sequence>
<dbReference type="AlphaFoldDB" id="A0A9E8JPX9"/>
<dbReference type="GO" id="GO:0042834">
    <property type="term" value="F:peptidoglycan binding"/>
    <property type="evidence" value="ECO:0007669"/>
    <property type="project" value="InterPro"/>
</dbReference>
<name>A0A9E8JPX9_9GAMM</name>
<dbReference type="PANTHER" id="PTHR38687">
    <property type="entry name" value="CELL DIVISION PROTEIN DEDD-RELATED"/>
    <property type="match status" value="1"/>
</dbReference>
<dbReference type="Pfam" id="PF05036">
    <property type="entry name" value="SPOR"/>
    <property type="match status" value="1"/>
</dbReference>
<dbReference type="GO" id="GO:0030428">
    <property type="term" value="C:cell septum"/>
    <property type="evidence" value="ECO:0007669"/>
    <property type="project" value="TreeGrafter"/>
</dbReference>
<evidence type="ECO:0000313" key="2">
    <source>
        <dbReference type="Proteomes" id="UP000596074"/>
    </source>
</evidence>
<dbReference type="InterPro" id="IPR052521">
    <property type="entry name" value="Cell_div_SPOR-domain"/>
</dbReference>
<dbReference type="Gene3D" id="3.30.70.1070">
    <property type="entry name" value="Sporulation related repeat"/>
    <property type="match status" value="1"/>
</dbReference>
<dbReference type="EMBL" id="CP046056">
    <property type="protein sequence ID" value="QQD24263.1"/>
    <property type="molecule type" value="Genomic_DNA"/>
</dbReference>
<protein>
    <submittedName>
        <fullName evidence="1">Uncharacterized protein</fullName>
    </submittedName>
</protein>
<gene>
    <name evidence="1" type="ORF">GJQ55_07125</name>
</gene>
<dbReference type="PANTHER" id="PTHR38687:SF1">
    <property type="entry name" value="CELL DIVISION PROTEIN DEDD"/>
    <property type="match status" value="1"/>
</dbReference>
<proteinExistence type="predicted"/>
<dbReference type="GO" id="GO:0032506">
    <property type="term" value="P:cytokinetic process"/>
    <property type="evidence" value="ECO:0007669"/>
    <property type="project" value="TreeGrafter"/>
</dbReference>
<dbReference type="InterPro" id="IPR036680">
    <property type="entry name" value="SPOR-like_sf"/>
</dbReference>
<reference evidence="1 2" key="1">
    <citation type="submission" date="2019-11" db="EMBL/GenBank/DDBJ databases">
        <title>Venatorbacter sp. nov. a predator of Campylobacter and other Gram-negative bacteria.</title>
        <authorList>
            <person name="Saeedi A."/>
            <person name="Cummings N.J."/>
            <person name="Connerton I.F."/>
            <person name="Connerton P.L."/>
        </authorList>
    </citation>
    <scope>NUCLEOTIDE SEQUENCE [LARGE SCALE GENOMIC DNA]</scope>
    <source>
        <strain evidence="1">XL5</strain>
    </source>
</reference>
<evidence type="ECO:0000313" key="1">
    <source>
        <dbReference type="EMBL" id="QQD24263.1"/>
    </source>
</evidence>
<keyword evidence="2" id="KW-1185">Reference proteome</keyword>
<accession>A0A9E8JPX9</accession>
<organism evidence="1 2">
    <name type="scientific">Venatoribacter cucullus</name>
    <dbReference type="NCBI Taxonomy" id="2661630"/>
    <lineage>
        <taxon>Bacteria</taxon>
        <taxon>Pseudomonadati</taxon>
        <taxon>Pseudomonadota</taxon>
        <taxon>Gammaproteobacteria</taxon>
        <taxon>Oceanospirillales</taxon>
        <taxon>Oceanospirillaceae</taxon>
        <taxon>Venatoribacter</taxon>
    </lineage>
</organism>
<dbReference type="RefSeq" id="WP_228344303.1">
    <property type="nucleotide sequence ID" value="NZ_CP045550.1"/>
</dbReference>